<sequence>MFEEFKKAMVREFEMTDIVIMAYYLGIEVKQQEDGIFISQEGYARNLLHKFEMANCNPVNTPMECGMKVSKHEDGEKVNTTVFKSLVGSLRYLTCTRPDILFGVGLIRRFMETPTTVHLKAAKRILRYVKGMLDFGLLYSSSKELKLAEYCASDWAGNLDDRKSTTGFVFFLGDAAFTWRSKKQPIVALSTCEEVMQVSE</sequence>
<organism evidence="2 3">
    <name type="scientific">Rhododendron simsii</name>
    <name type="common">Sims's rhododendron</name>
    <dbReference type="NCBI Taxonomy" id="118357"/>
    <lineage>
        <taxon>Eukaryota</taxon>
        <taxon>Viridiplantae</taxon>
        <taxon>Streptophyta</taxon>
        <taxon>Embryophyta</taxon>
        <taxon>Tracheophyta</taxon>
        <taxon>Spermatophyta</taxon>
        <taxon>Magnoliopsida</taxon>
        <taxon>eudicotyledons</taxon>
        <taxon>Gunneridae</taxon>
        <taxon>Pentapetalae</taxon>
        <taxon>asterids</taxon>
        <taxon>Ericales</taxon>
        <taxon>Ericaceae</taxon>
        <taxon>Ericoideae</taxon>
        <taxon>Rhodoreae</taxon>
        <taxon>Rhododendron</taxon>
    </lineage>
</organism>
<dbReference type="Proteomes" id="UP000626092">
    <property type="component" value="Unassembled WGS sequence"/>
</dbReference>
<feature type="domain" description="Reverse transcriptase Ty1/copia-type" evidence="1">
    <location>
        <begin position="1"/>
        <end position="64"/>
    </location>
</feature>
<comment type="caution">
    <text evidence="2">The sequence shown here is derived from an EMBL/GenBank/DDBJ whole genome shotgun (WGS) entry which is preliminary data.</text>
</comment>
<dbReference type="InterPro" id="IPR043502">
    <property type="entry name" value="DNA/RNA_pol_sf"/>
</dbReference>
<reference evidence="2" key="1">
    <citation type="submission" date="2019-11" db="EMBL/GenBank/DDBJ databases">
        <authorList>
            <person name="Liu Y."/>
            <person name="Hou J."/>
            <person name="Li T.-Q."/>
            <person name="Guan C.-H."/>
            <person name="Wu X."/>
            <person name="Wu H.-Z."/>
            <person name="Ling F."/>
            <person name="Zhang R."/>
            <person name="Shi X.-G."/>
            <person name="Ren J.-P."/>
            <person name="Chen E.-F."/>
            <person name="Sun J.-M."/>
        </authorList>
    </citation>
    <scope>NUCLEOTIDE SEQUENCE</scope>
    <source>
        <strain evidence="2">Adult_tree_wgs_1</strain>
        <tissue evidence="2">Leaves</tissue>
    </source>
</reference>
<dbReference type="PANTHER" id="PTHR11439:SF517">
    <property type="entry name" value="CYSTEINE-RICH RLK (RECEPTOR-LIKE PROTEIN KINASE) 8"/>
    <property type="match status" value="1"/>
</dbReference>
<evidence type="ECO:0000259" key="1">
    <source>
        <dbReference type="Pfam" id="PF07727"/>
    </source>
</evidence>
<dbReference type="PANTHER" id="PTHR11439">
    <property type="entry name" value="GAG-POL-RELATED RETROTRANSPOSON"/>
    <property type="match status" value="1"/>
</dbReference>
<protein>
    <recommendedName>
        <fullName evidence="1">Reverse transcriptase Ty1/copia-type domain-containing protein</fullName>
    </recommendedName>
</protein>
<proteinExistence type="predicted"/>
<evidence type="ECO:0000313" key="2">
    <source>
        <dbReference type="EMBL" id="KAF7115620.1"/>
    </source>
</evidence>
<dbReference type="Pfam" id="PF07727">
    <property type="entry name" value="RVT_2"/>
    <property type="match status" value="1"/>
</dbReference>
<dbReference type="SUPFAM" id="SSF56672">
    <property type="entry name" value="DNA/RNA polymerases"/>
    <property type="match status" value="1"/>
</dbReference>
<name>A0A834FWC5_RHOSS</name>
<gene>
    <name evidence="2" type="ORF">RHSIM_RhsimUnG0051000</name>
</gene>
<dbReference type="InterPro" id="IPR013103">
    <property type="entry name" value="RVT_2"/>
</dbReference>
<dbReference type="AlphaFoldDB" id="A0A834FWC5"/>
<dbReference type="OrthoDB" id="1922643at2759"/>
<dbReference type="CDD" id="cd09272">
    <property type="entry name" value="RNase_HI_RT_Ty1"/>
    <property type="match status" value="1"/>
</dbReference>
<accession>A0A834FWC5</accession>
<dbReference type="EMBL" id="WJXA01000139">
    <property type="protein sequence ID" value="KAF7115620.1"/>
    <property type="molecule type" value="Genomic_DNA"/>
</dbReference>
<evidence type="ECO:0000313" key="3">
    <source>
        <dbReference type="Proteomes" id="UP000626092"/>
    </source>
</evidence>
<keyword evidence="3" id="KW-1185">Reference proteome</keyword>